<reference evidence="3" key="7">
    <citation type="journal article" date="2017" name="Sci. Rep.">
        <title>Genomic features, phylogenetic relationships, and comparative genomics of Elizabethkingia anophelis strain EM361-97 isolated in Taiwan.</title>
        <authorList>
            <person name="Lin J.N."/>
            <person name="Lai C.H."/>
            <person name="Yang C.H."/>
            <person name="Huang Y.H."/>
            <person name="Lin H.H."/>
        </authorList>
    </citation>
    <scope>NUCLEOTIDE SEQUENCE</scope>
</reference>
<dbReference type="Pfam" id="PF09603">
    <property type="entry name" value="Fib_succ_major"/>
    <property type="match status" value="1"/>
</dbReference>
<sequence length="537" mass="57202">MKKELYLIRNFIGALSLFLIGSCRGTDTENNLANSGSSIVNFNLLGSDYNDSGKLSGQASLAKGDIVNSVNYVQSHSVLITPSNVITAELSSSARISKVLANASLGVNSTAAIPESPITSGVKFRVIAYRQSNGNYHKHQDYTVGQPAAPMMLDNGAAYNIIVYSYGTANLPLISSGEQNNLSSALVNYNDNQRDFMYQKIPFTPTSSANTLNITLRHKVAQITATVNSVGMGNITNITGGLLTPHYSNGVVSLSSGTMSGRTTSSTGSVLNFSGFNTTTSTSNPVFVNADTGGNPTGSFSAAITIAGKNKTINLPNSFKITPENKSNLTINLIKCGAYVGPNNNRSNYKEFMCQNLGATEGIDPFSPEAGNHGAKYQWGAQTGEVGRYISQADDQSISGPIFGWNSTPNLDGSWGDTSKTANDPCPSGYRVPTQNQWQDVIANNNVERIGSWVDGDYTSALYFRNPSNIRTLMLPATGSRDLDGTRRGIGSYGSYWSSSIDAASPSSAYQLNVYISGLGVGKFQRTQGFSVRCIAE</sequence>
<reference evidence="3" key="6">
    <citation type="journal article" date="2017" name="Nat. Commun.">
        <title>Evolutionary dynamics and genomic features of the Elizabethkingia anophelis 2015 to 2016 Wisconsin outbreak strain.</title>
        <authorList>
            <person name="Perrin A."/>
            <person name="Larsonneur E."/>
            <person name="Nicholson A.C."/>
            <person name="Edwards D.J."/>
            <person name="Gundlach K.M."/>
            <person name="Whitney A.M."/>
            <person name="Gulvik C.A."/>
            <person name="Bell M.E."/>
            <person name="Rendueles O."/>
            <person name="Cury J."/>
            <person name="Hugon P."/>
            <person name="Clermont D."/>
            <person name="Enouf V."/>
            <person name="Loparev V."/>
            <person name="Juieng P."/>
            <person name="Monson T."/>
            <person name="Warshauer D."/>
            <person name="Elbadawi L.I."/>
            <person name="Walters M.S."/>
            <person name="Crist M.B."/>
            <person name="Noble-Wang J."/>
            <person name="Borlaug G."/>
            <person name="Rocha E.P.C."/>
            <person name="Criscuolo A."/>
            <person name="Touchon M."/>
            <person name="Davis J.P."/>
            <person name="Holt K.E."/>
            <person name="McQuiston J.R."/>
            <person name="Brisse S."/>
        </authorList>
    </citation>
    <scope>NUCLEOTIDE SEQUENCE</scope>
</reference>
<evidence type="ECO:0000313" key="2">
    <source>
        <dbReference type="EMBL" id="DAC76087.1"/>
    </source>
</evidence>
<dbReference type="EMBL" id="BK010615">
    <property type="protein sequence ID" value="DAC76087.1"/>
    <property type="molecule type" value="Genomic_DNA"/>
</dbReference>
<proteinExistence type="predicted"/>
<organism evidence="3">
    <name type="scientific">Elizabethkingia anophelis</name>
    <dbReference type="NCBI Taxonomy" id="1117645"/>
    <lineage>
        <taxon>Bacteria</taxon>
        <taxon>Pseudomonadati</taxon>
        <taxon>Bacteroidota</taxon>
        <taxon>Flavobacteriia</taxon>
        <taxon>Flavobacteriales</taxon>
        <taxon>Weeksellaceae</taxon>
        <taxon>Elizabethkingia</taxon>
    </lineage>
</organism>
<dbReference type="RefSeq" id="WP_059330239.1">
    <property type="nucleotide sequence ID" value="NZ_CP016370.1"/>
</dbReference>
<reference evidence="3" key="2">
    <citation type="journal article" date="2014" name="PLoS ONE">
        <title>Insights from the genome annotation of Elizabethkingia anophelis from the malaria vector Anopheles gambiae.</title>
        <authorList>
            <person name="Kukutla P."/>
            <person name="Lindberg B.G."/>
            <person name="Pei D."/>
            <person name="Rayl M."/>
            <person name="Yu W."/>
            <person name="Steritz M."/>
            <person name="Faye I."/>
            <person name="Xu J."/>
        </authorList>
    </citation>
    <scope>NUCLEOTIDE SEQUENCE</scope>
</reference>
<evidence type="ECO:0000259" key="1">
    <source>
        <dbReference type="Pfam" id="PF09603"/>
    </source>
</evidence>
<gene>
    <name evidence="2" type="primary">ICEEaIII(13)_0422_62626_61013</name>
</gene>
<dbReference type="InterPro" id="IPR011871">
    <property type="entry name" value="Fib_succ_major"/>
</dbReference>
<reference evidence="3" key="8">
    <citation type="journal article" date="2018" name="J. ISSAAS">
        <title>In Silico Identification of Three Types of Integrative and Conjugative Elements (ICEs) in Elizabethkingia anophelis Strains Isolated from Around the World.</title>
        <authorList>
            <person name="Xu J."/>
            <person name="Pei D."/>
            <person name="Nicholson A."/>
            <person name="Lan Y."/>
            <person name="Xia Q."/>
        </authorList>
    </citation>
    <scope>NUCLEOTIDE SEQUENCE</scope>
</reference>
<reference evidence="3" key="3">
    <citation type="journal article" date="2016" name="Genome Announc.">
        <title>Complete Genome Sequences of Four Strains from the 2015-2016 Elizabethkingia anophelis Outbreak.</title>
        <authorList>
            <person name="Nicholson A.C."/>
            <person name="Whitney A.M."/>
            <person name="Emery B.D."/>
            <person name="Bell M.E."/>
            <person name="Gartin J.T."/>
            <person name="Humrighouse B.W."/>
            <person name="Loparev V.N."/>
            <person name="Batra D."/>
            <person name="Sheth M."/>
            <person name="Rowe L.A."/>
            <person name="Juieng P."/>
            <person name="Knipe K."/>
            <person name="Gulvik C."/>
            <person name="McQuiston J.R."/>
        </authorList>
    </citation>
    <scope>NUCLEOTIDE SEQUENCE</scope>
</reference>
<dbReference type="PROSITE" id="PS51257">
    <property type="entry name" value="PROKAR_LIPOPROTEIN"/>
    <property type="match status" value="1"/>
</dbReference>
<reference evidence="3" key="5">
    <citation type="journal article" date="2017" name="Genome Announc.">
        <title>Complete Circularized Genome Sequences of Four Strains of Elizabethkingia anophelis, Including Two Novel Strains Isolated from Wild-Caught Anopheles sinensis.</title>
        <authorList>
            <person name="Pei D."/>
            <person name="Nicholson A.C."/>
            <person name="Jiang J."/>
            <person name="Chen H."/>
            <person name="Whitney A.M."/>
            <person name="Villarma A."/>
            <person name="Bell M."/>
            <person name="Humrighouse B."/>
            <person name="Rowe L.A."/>
            <person name="Sheth M."/>
            <person name="Batra D."/>
            <person name="Juieng P."/>
            <person name="Loparev V.N."/>
            <person name="McQuiston J.R."/>
            <person name="Lan Y."/>
            <person name="Ma Y."/>
            <person name="Xu J."/>
        </authorList>
    </citation>
    <scope>NUCLEOTIDE SEQUENCE</scope>
</reference>
<name>A0A455ZHB0_9FLAO</name>
<reference evidence="3" key="1">
    <citation type="journal article" date="2014" name="Genome Biol. Evol.">
        <title>Comparative genomic analysis of malaria mosquito vector-associated novel pathogen Elizabethkingia anophelis.</title>
        <authorList>
            <person name="Teo J."/>
            <person name="Tan S.Y."/>
            <person name="Liu Y."/>
            <person name="Tay M."/>
            <person name="Ding Y."/>
            <person name="Li Y."/>
            <person name="Kjelleberg S."/>
            <person name="Givskov M."/>
            <person name="Lin R.T."/>
            <person name="Yang L."/>
        </authorList>
    </citation>
    <scope>NUCLEOTIDE SEQUENCE</scope>
</reference>
<feature type="domain" description="Fibrobacter succinogenes major paralogous" evidence="1">
    <location>
        <begin position="374"/>
        <end position="535"/>
    </location>
</feature>
<evidence type="ECO:0000313" key="3">
    <source>
        <dbReference type="EMBL" id="DAC76150.1"/>
    </source>
</evidence>
<dbReference type="EMBL" id="BK010616">
    <property type="protein sequence ID" value="DAC76150.1"/>
    <property type="molecule type" value="Genomic_DNA"/>
</dbReference>
<dbReference type="AlphaFoldDB" id="A0A455ZHB0"/>
<protein>
    <recommendedName>
        <fullName evidence="1">Fibrobacter succinogenes major paralogous domain-containing protein</fullName>
    </recommendedName>
</protein>
<accession>A0A455ZHB0</accession>
<reference evidence="3" key="4">
    <citation type="journal article" date="2016" name="Sci. Rep.">
        <title>Genomic epidemiology and global diversity of the emerging bacterial pathogen Elizabethkingia anophelis.</title>
        <authorList>
            <person name="Breurec S."/>
            <person name="Criscuolo A."/>
            <person name="Diancourt L."/>
            <person name="Rendueles O."/>
            <person name="Vandenbogaert M."/>
            <person name="Passet V."/>
            <person name="Caro V."/>
            <person name="Rocha E.P."/>
            <person name="Touchon M."/>
            <person name="Brisse S."/>
        </authorList>
    </citation>
    <scope>NUCLEOTIDE SEQUENCE</scope>
</reference>